<keyword evidence="3" id="KW-1185">Reference proteome</keyword>
<protein>
    <submittedName>
        <fullName evidence="4">Integrase catalytic domain-containing protein</fullName>
    </submittedName>
</protein>
<dbReference type="WBParaSite" id="HCON_00033850-00001">
    <property type="protein sequence ID" value="HCON_00033850-00001"/>
    <property type="gene ID" value="HCON_00033850"/>
</dbReference>
<dbReference type="OrthoDB" id="5853941at2759"/>
<dbReference type="Gene3D" id="3.30.420.10">
    <property type="entry name" value="Ribonuclease H-like superfamily/Ribonuclease H"/>
    <property type="match status" value="1"/>
</dbReference>
<dbReference type="PANTHER" id="PTHR37984">
    <property type="entry name" value="PROTEIN CBG26694"/>
    <property type="match status" value="1"/>
</dbReference>
<dbReference type="Proteomes" id="UP000025227">
    <property type="component" value="Unplaced"/>
</dbReference>
<reference evidence="4" key="1">
    <citation type="submission" date="2020-12" db="UniProtKB">
        <authorList>
            <consortium name="WormBaseParasite"/>
        </authorList>
    </citation>
    <scope>IDENTIFICATION</scope>
    <source>
        <strain evidence="4">MHco3</strain>
    </source>
</reference>
<name>A0A7I4Y270_HAECO</name>
<evidence type="ECO:0000256" key="1">
    <source>
        <dbReference type="SAM" id="Coils"/>
    </source>
</evidence>
<evidence type="ECO:0000259" key="2">
    <source>
        <dbReference type="PROSITE" id="PS50994"/>
    </source>
</evidence>
<organism evidence="3 4">
    <name type="scientific">Haemonchus contortus</name>
    <name type="common">Barber pole worm</name>
    <dbReference type="NCBI Taxonomy" id="6289"/>
    <lineage>
        <taxon>Eukaryota</taxon>
        <taxon>Metazoa</taxon>
        <taxon>Ecdysozoa</taxon>
        <taxon>Nematoda</taxon>
        <taxon>Chromadorea</taxon>
        <taxon>Rhabditida</taxon>
        <taxon>Rhabditina</taxon>
        <taxon>Rhabditomorpha</taxon>
        <taxon>Strongyloidea</taxon>
        <taxon>Trichostrongylidae</taxon>
        <taxon>Haemonchus</taxon>
    </lineage>
</organism>
<dbReference type="AlphaFoldDB" id="A0A7I4Y270"/>
<dbReference type="InterPro" id="IPR036397">
    <property type="entry name" value="RNaseH_sf"/>
</dbReference>
<dbReference type="InterPro" id="IPR001584">
    <property type="entry name" value="Integrase_cat-core"/>
</dbReference>
<evidence type="ECO:0000313" key="4">
    <source>
        <dbReference type="WBParaSite" id="HCON_00033850-00001"/>
    </source>
</evidence>
<dbReference type="SUPFAM" id="SSF53098">
    <property type="entry name" value="Ribonuclease H-like"/>
    <property type="match status" value="1"/>
</dbReference>
<dbReference type="GO" id="GO:0003676">
    <property type="term" value="F:nucleic acid binding"/>
    <property type="evidence" value="ECO:0007669"/>
    <property type="project" value="InterPro"/>
</dbReference>
<sequence>MSDKGAEFENRVMEELTKITKIEQITTKGYNPRENGITERLNGAIVAMLRRSPVIPVEWDVKSPFCMFAYNITPHQATGESPYFILHGVDPGHPSEVIPNGGVSWYTMDESRDDYKAQLLQAMAEVHDRVKEYNERIRKMKMEYDRRNTVDSCKHSKVGDRVYMLSPKKKTMSAHPKLTCDWAGPFRVIEASENSAVISRIGENVEPMHVQFDMLRIVSPYIPDDRIDTVTSRGAEIRAKSDKGHLEYSCGEGCLNDVKLGELAGIQFPGAFSQKPMDCAACCVFEVSDWTEFICITDGIRKHEKIESFGFEKTYDSVPKKLKKELEEEEKKKRQIKQGPTAFAAPASAALLEKDGPKRGITTRVATSFKQLREFLTEWTTHAIWIIVWPEDKNFKEEEICEIIKACGQHLAEGGQIVTAWPPVIEKNVENWKPMVETWSMLDETIKRQAAAGQFYSAAGTKVENGRDFCEIGSPETALYVLLRFQFCLRLCEVVI</sequence>
<dbReference type="InterPro" id="IPR012337">
    <property type="entry name" value="RNaseH-like_sf"/>
</dbReference>
<dbReference type="InterPro" id="IPR050951">
    <property type="entry name" value="Retrovirus_Pol_polyprotein"/>
</dbReference>
<feature type="domain" description="Integrase catalytic" evidence="2">
    <location>
        <begin position="1"/>
        <end position="90"/>
    </location>
</feature>
<keyword evidence="1" id="KW-0175">Coiled coil</keyword>
<dbReference type="PROSITE" id="PS50994">
    <property type="entry name" value="INTEGRASE"/>
    <property type="match status" value="1"/>
</dbReference>
<dbReference type="PANTHER" id="PTHR37984:SF15">
    <property type="entry name" value="INTEGRASE CATALYTIC DOMAIN-CONTAINING PROTEIN"/>
    <property type="match status" value="1"/>
</dbReference>
<dbReference type="GO" id="GO:0015074">
    <property type="term" value="P:DNA integration"/>
    <property type="evidence" value="ECO:0007669"/>
    <property type="project" value="InterPro"/>
</dbReference>
<accession>A0A7I4Y270</accession>
<proteinExistence type="predicted"/>
<feature type="coiled-coil region" evidence="1">
    <location>
        <begin position="116"/>
        <end position="143"/>
    </location>
</feature>
<evidence type="ECO:0000313" key="3">
    <source>
        <dbReference type="Proteomes" id="UP000025227"/>
    </source>
</evidence>